<dbReference type="PANTHER" id="PTHR43358">
    <property type="entry name" value="ALPHA/BETA-HYDROLASE"/>
    <property type="match status" value="1"/>
</dbReference>
<protein>
    <submittedName>
        <fullName evidence="3">Alpha/beta hydrolase</fullName>
    </submittedName>
</protein>
<dbReference type="PANTHER" id="PTHR43358:SF4">
    <property type="entry name" value="ALPHA_BETA HYDROLASE FOLD-1 DOMAIN-CONTAINING PROTEIN"/>
    <property type="match status" value="1"/>
</dbReference>
<dbReference type="SUPFAM" id="SSF53474">
    <property type="entry name" value="alpha/beta-Hydrolases"/>
    <property type="match status" value="1"/>
</dbReference>
<dbReference type="InterPro" id="IPR052920">
    <property type="entry name" value="DNA-binding_regulatory"/>
</dbReference>
<keyword evidence="1" id="KW-0472">Membrane</keyword>
<name>A0A7X2TF72_9FIRM</name>
<evidence type="ECO:0000313" key="3">
    <source>
        <dbReference type="EMBL" id="MSS57453.1"/>
    </source>
</evidence>
<dbReference type="GO" id="GO:0016787">
    <property type="term" value="F:hydrolase activity"/>
    <property type="evidence" value="ECO:0007669"/>
    <property type="project" value="UniProtKB-KW"/>
</dbReference>
<accession>A0A7X2TF72</accession>
<dbReference type="InterPro" id="IPR029058">
    <property type="entry name" value="AB_hydrolase_fold"/>
</dbReference>
<dbReference type="RefSeq" id="WP_105303716.1">
    <property type="nucleotide sequence ID" value="NZ_JAQXPC010000025.1"/>
</dbReference>
<evidence type="ECO:0000313" key="4">
    <source>
        <dbReference type="Proteomes" id="UP000461880"/>
    </source>
</evidence>
<organism evidence="3 4">
    <name type="scientific">Stecheria intestinalis</name>
    <dbReference type="NCBI Taxonomy" id="2606630"/>
    <lineage>
        <taxon>Bacteria</taxon>
        <taxon>Bacillati</taxon>
        <taxon>Bacillota</taxon>
        <taxon>Erysipelotrichia</taxon>
        <taxon>Erysipelotrichales</taxon>
        <taxon>Erysipelotrichaceae</taxon>
        <taxon>Stecheria</taxon>
    </lineage>
</organism>
<dbReference type="EMBL" id="VUMN01000001">
    <property type="protein sequence ID" value="MSS57453.1"/>
    <property type="molecule type" value="Genomic_DNA"/>
</dbReference>
<comment type="caution">
    <text evidence="3">The sequence shown here is derived from an EMBL/GenBank/DDBJ whole genome shotgun (WGS) entry which is preliminary data.</text>
</comment>
<dbReference type="Proteomes" id="UP000461880">
    <property type="component" value="Unassembled WGS sequence"/>
</dbReference>
<reference evidence="3 4" key="1">
    <citation type="submission" date="2019-08" db="EMBL/GenBank/DDBJ databases">
        <title>In-depth cultivation of the pig gut microbiome towards novel bacterial diversity and tailored functional studies.</title>
        <authorList>
            <person name="Wylensek D."/>
            <person name="Hitch T.C.A."/>
            <person name="Clavel T."/>
        </authorList>
    </citation>
    <scope>NUCLEOTIDE SEQUENCE [LARGE SCALE GENOMIC DNA]</scope>
    <source>
        <strain evidence="3 4">Oil+RF-744-GAM-WT-6</strain>
    </source>
</reference>
<dbReference type="Gene3D" id="3.40.50.1820">
    <property type="entry name" value="alpha/beta hydrolase"/>
    <property type="match status" value="1"/>
</dbReference>
<proteinExistence type="predicted"/>
<keyword evidence="4" id="KW-1185">Reference proteome</keyword>
<feature type="transmembrane region" description="Helical" evidence="1">
    <location>
        <begin position="12"/>
        <end position="35"/>
    </location>
</feature>
<dbReference type="AlphaFoldDB" id="A0A7X2TF72"/>
<gene>
    <name evidence="3" type="ORF">FYJ51_00810</name>
</gene>
<evidence type="ECO:0000256" key="1">
    <source>
        <dbReference type="SAM" id="Phobius"/>
    </source>
</evidence>
<dbReference type="Pfam" id="PF12146">
    <property type="entry name" value="Hydrolase_4"/>
    <property type="match status" value="1"/>
</dbReference>
<keyword evidence="1" id="KW-1133">Transmembrane helix</keyword>
<evidence type="ECO:0000259" key="2">
    <source>
        <dbReference type="Pfam" id="PF12146"/>
    </source>
</evidence>
<dbReference type="InterPro" id="IPR022742">
    <property type="entry name" value="Hydrolase_4"/>
</dbReference>
<feature type="domain" description="Serine aminopeptidase S33" evidence="2">
    <location>
        <begin position="96"/>
        <end position="197"/>
    </location>
</feature>
<keyword evidence="3" id="KW-0378">Hydrolase</keyword>
<sequence length="315" mass="35375">MSRNEKKNDHPVLKTIGAAAAVGTAAYAGTAYYIFREAFDLGHSRYKLPGNSISPDQTEQGENTKFLESAKRSDDTIQSYDGVTLHAMRLTTHPESHKWMIFAHGYHSCAKDMLSYAEKASGKGYNLMMPDSRGCGLSGGTYTGLGWPEHYDLISWIGYLTSFDPEAQIVLFGVSMGASSVMNAAGDYLPDNVKCAIEDSGYSDLKEELIYATDQGMKIPSRPFMPCVDFYVKQFLHFSFYDIDTKRQLRAAHVPMLFLHGEMDQAVPPQMVHECYSACGSEKEIHTFPCGHAEAFRQPEYWETVWNFVDRFIPE</sequence>
<keyword evidence="1" id="KW-0812">Transmembrane</keyword>